<dbReference type="Proteomes" id="UP000014115">
    <property type="component" value="Unassembled WGS sequence"/>
</dbReference>
<dbReference type="RefSeq" id="WP_008490052.1">
    <property type="nucleotide sequence ID" value="NZ_AMRG01000027.1"/>
</dbReference>
<name>K2JXG9_9GAMM</name>
<protein>
    <recommendedName>
        <fullName evidence="3">Bacteriophage CI repressor</fullName>
    </recommendedName>
</protein>
<dbReference type="PATRIC" id="fig|740709.3.peg.2630"/>
<keyword evidence="2" id="KW-1185">Reference proteome</keyword>
<evidence type="ECO:0000313" key="1">
    <source>
        <dbReference type="EMBL" id="EKE79312.1"/>
    </source>
</evidence>
<dbReference type="OrthoDB" id="6401311at2"/>
<dbReference type="InterPro" id="IPR010982">
    <property type="entry name" value="Lambda_DNA-bd_dom_sf"/>
</dbReference>
<dbReference type="AlphaFoldDB" id="K2JXG9"/>
<dbReference type="eggNOG" id="ENOG5031IC7">
    <property type="taxonomic scope" value="Bacteria"/>
</dbReference>
<sequence>MQTINIKPDINRPLNQSRYLTLHQCIERLKLVSGETRVAGLMRWMGVNKTSYANWRRRETIPYGAIVKALLRHGISLDWFFAPEFDLHYPTPDQLSGVNEQRLHYDAQRERTLKVIVALEAVEPVLRRNGLAFNEKNRETMLETYFAAKHGFVPLQKALIQTALALKVVQPRSSTRR</sequence>
<evidence type="ECO:0000313" key="2">
    <source>
        <dbReference type="Proteomes" id="UP000014115"/>
    </source>
</evidence>
<reference evidence="1 2" key="1">
    <citation type="journal article" date="2012" name="J. Bacteriol.">
        <title>Genome Sequence of Idiomarina xiamenensis Type Strain 10-D-4.</title>
        <authorList>
            <person name="Lai Q."/>
            <person name="Wang L."/>
            <person name="Wang W."/>
            <person name="Shao Z."/>
        </authorList>
    </citation>
    <scope>NUCLEOTIDE SEQUENCE [LARGE SCALE GENOMIC DNA]</scope>
    <source>
        <strain evidence="1 2">10-D-4</strain>
    </source>
</reference>
<dbReference type="EMBL" id="AMRG01000027">
    <property type="protein sequence ID" value="EKE79312.1"/>
    <property type="molecule type" value="Genomic_DNA"/>
</dbReference>
<gene>
    <name evidence="1" type="ORF">A10D4_13066</name>
</gene>
<dbReference type="GO" id="GO:0003677">
    <property type="term" value="F:DNA binding"/>
    <property type="evidence" value="ECO:0007669"/>
    <property type="project" value="InterPro"/>
</dbReference>
<comment type="caution">
    <text evidence="1">The sequence shown here is derived from an EMBL/GenBank/DDBJ whole genome shotgun (WGS) entry which is preliminary data.</text>
</comment>
<evidence type="ECO:0008006" key="3">
    <source>
        <dbReference type="Google" id="ProtNLM"/>
    </source>
</evidence>
<dbReference type="Gene3D" id="1.10.260.40">
    <property type="entry name" value="lambda repressor-like DNA-binding domains"/>
    <property type="match status" value="1"/>
</dbReference>
<proteinExistence type="predicted"/>
<accession>K2JXG9</accession>
<organism evidence="1 2">
    <name type="scientific">Idiomarina xiamenensis 10-D-4</name>
    <dbReference type="NCBI Taxonomy" id="740709"/>
    <lineage>
        <taxon>Bacteria</taxon>
        <taxon>Pseudomonadati</taxon>
        <taxon>Pseudomonadota</taxon>
        <taxon>Gammaproteobacteria</taxon>
        <taxon>Alteromonadales</taxon>
        <taxon>Idiomarinaceae</taxon>
        <taxon>Idiomarina</taxon>
    </lineage>
</organism>